<comment type="caution">
    <text evidence="2">The sequence shown here is derived from an EMBL/GenBank/DDBJ whole genome shotgun (WGS) entry which is preliminary data.</text>
</comment>
<dbReference type="InterPro" id="IPR001296">
    <property type="entry name" value="Glyco_trans_1"/>
</dbReference>
<dbReference type="InterPro" id="IPR050194">
    <property type="entry name" value="Glycosyltransferase_grp1"/>
</dbReference>
<dbReference type="EMBL" id="VWEQ01000010">
    <property type="protein sequence ID" value="KAA4752147.1"/>
    <property type="molecule type" value="Genomic_DNA"/>
</dbReference>
<dbReference type="Pfam" id="PF00534">
    <property type="entry name" value="Glycos_transf_1"/>
    <property type="match status" value="1"/>
</dbReference>
<reference evidence="2 3" key="1">
    <citation type="journal article" date="2019" name="Nat. Med.">
        <title>A library of human gut bacterial isolates paired with longitudinal multiomics data enables mechanistic microbiome research.</title>
        <authorList>
            <person name="Poyet M."/>
            <person name="Groussin M."/>
            <person name="Gibbons S.M."/>
            <person name="Avila-Pacheco J."/>
            <person name="Jiang X."/>
            <person name="Kearney S.M."/>
            <person name="Perrotta A.R."/>
            <person name="Berdy B."/>
            <person name="Zhao S."/>
            <person name="Lieberman T.D."/>
            <person name="Swanson P.K."/>
            <person name="Smith M."/>
            <person name="Roesemann S."/>
            <person name="Alexander J.E."/>
            <person name="Rich S.A."/>
            <person name="Livny J."/>
            <person name="Vlamakis H."/>
            <person name="Clish C."/>
            <person name="Bullock K."/>
            <person name="Deik A."/>
            <person name="Scott J."/>
            <person name="Pierce K.A."/>
            <person name="Xavier R.J."/>
            <person name="Alm E.J."/>
        </authorList>
    </citation>
    <scope>NUCLEOTIDE SEQUENCE [LARGE SCALE GENOMIC DNA]</scope>
    <source>
        <strain evidence="2 3">BIOML-A106</strain>
    </source>
</reference>
<evidence type="ECO:0000259" key="1">
    <source>
        <dbReference type="Pfam" id="PF00534"/>
    </source>
</evidence>
<keyword evidence="2" id="KW-0808">Transferase</keyword>
<dbReference type="PANTHER" id="PTHR45947">
    <property type="entry name" value="SULFOQUINOVOSYL TRANSFERASE SQD2"/>
    <property type="match status" value="1"/>
</dbReference>
<organism evidence="2 3">
    <name type="scientific">Bacteroides fragilis</name>
    <dbReference type="NCBI Taxonomy" id="817"/>
    <lineage>
        <taxon>Bacteria</taxon>
        <taxon>Pseudomonadati</taxon>
        <taxon>Bacteroidota</taxon>
        <taxon>Bacteroidia</taxon>
        <taxon>Bacteroidales</taxon>
        <taxon>Bacteroidaceae</taxon>
        <taxon>Bacteroides</taxon>
    </lineage>
</organism>
<dbReference type="Gene3D" id="3.40.50.2000">
    <property type="entry name" value="Glycogen Phosphorylase B"/>
    <property type="match status" value="2"/>
</dbReference>
<dbReference type="AlphaFoldDB" id="A0A5M5PSY0"/>
<evidence type="ECO:0000313" key="2">
    <source>
        <dbReference type="EMBL" id="KAA4752147.1"/>
    </source>
</evidence>
<accession>A0A5M5PSY0</accession>
<sequence>MNNILLISTIYPIFDSQNHGTKVCHYFAQDWIKMGYNVRVVHYQAIYPRPFYWIAKLMRNYLAAKTGAVIYTTRELKVLHYNMDGVPVIRIPLYKPLPHGKFAASAVIKSIAEIVNDNKKAGFVPDVIVGHFINPQLEVLSLLKSYYPNAKTTLIYHLSAEIQMVKNVYGKRYDELISAVDVLGFRNITIRKEFEKIATHPFKSFICYSGVPEEYVAIGNHKYNDRVKEFIYVGEMIERKYPALIIDALQEAYRDDPYHINYIGVGQQIKAIKRKVKSYNIDDKVTLKGRIPRNQIKQLYDQADCMIMISRGEAYGLAYLEAMARGCIVVASRNEGFDGIIKDGVNGYLCNAGDRHELAKVIIRIKQLSNAEKQNISIKAIETAKWLTDHNAAKIYIENIVKLTE</sequence>
<dbReference type="GO" id="GO:0016757">
    <property type="term" value="F:glycosyltransferase activity"/>
    <property type="evidence" value="ECO:0007669"/>
    <property type="project" value="InterPro"/>
</dbReference>
<dbReference type="PANTHER" id="PTHR45947:SF15">
    <property type="entry name" value="TEICHURONIC ACID BIOSYNTHESIS GLYCOSYLTRANSFERASE TUAC-RELATED"/>
    <property type="match status" value="1"/>
</dbReference>
<feature type="domain" description="Glycosyl transferase family 1" evidence="1">
    <location>
        <begin position="224"/>
        <end position="373"/>
    </location>
</feature>
<evidence type="ECO:0000313" key="3">
    <source>
        <dbReference type="Proteomes" id="UP000479773"/>
    </source>
</evidence>
<proteinExistence type="predicted"/>
<protein>
    <submittedName>
        <fullName evidence="2">Glycosyltransferase family 4 protein</fullName>
    </submittedName>
</protein>
<dbReference type="SUPFAM" id="SSF53756">
    <property type="entry name" value="UDP-Glycosyltransferase/glycogen phosphorylase"/>
    <property type="match status" value="1"/>
</dbReference>
<dbReference type="Proteomes" id="UP000479773">
    <property type="component" value="Unassembled WGS sequence"/>
</dbReference>
<dbReference type="CDD" id="cd03801">
    <property type="entry name" value="GT4_PimA-like"/>
    <property type="match status" value="1"/>
</dbReference>
<name>A0A5M5PSY0_BACFG</name>
<gene>
    <name evidence="2" type="ORF">F3B44_12335</name>
</gene>